<accession>A0A158KYF8</accession>
<dbReference type="AlphaFoldDB" id="A0A158KYF8"/>
<dbReference type="Pfam" id="PF13565">
    <property type="entry name" value="HTH_32"/>
    <property type="match status" value="1"/>
</dbReference>
<dbReference type="Proteomes" id="UP000055019">
    <property type="component" value="Unassembled WGS sequence"/>
</dbReference>
<evidence type="ECO:0000313" key="2">
    <source>
        <dbReference type="Proteomes" id="UP000055019"/>
    </source>
</evidence>
<dbReference type="InterPro" id="IPR009057">
    <property type="entry name" value="Homeodomain-like_sf"/>
</dbReference>
<evidence type="ECO:0000313" key="1">
    <source>
        <dbReference type="EMBL" id="SAL86188.1"/>
    </source>
</evidence>
<proteinExistence type="predicted"/>
<gene>
    <name evidence="1" type="ORF">AWB74_07602</name>
</gene>
<sequence>MRAPEENLPSVSRRLKAGRKILDGVPIKQIVDELHLCLQTVRRYEALVHADGLDALKQLKLGGRASALDAEARKWLATALQRPATEFGFESERWSNARVRALIEKQYGVSYSRVYVWEIVQQLGLGQRFFE</sequence>
<name>A0A158KYF8_9BURK</name>
<dbReference type="OrthoDB" id="9065453at2"/>
<protein>
    <submittedName>
        <fullName evidence="1">Transposon protein</fullName>
    </submittedName>
</protein>
<dbReference type="SUPFAM" id="SSF46689">
    <property type="entry name" value="Homeodomain-like"/>
    <property type="match status" value="1"/>
</dbReference>
<dbReference type="EMBL" id="FCOM02000069">
    <property type="protein sequence ID" value="SAL86188.1"/>
    <property type="molecule type" value="Genomic_DNA"/>
</dbReference>
<keyword evidence="2" id="KW-1185">Reference proteome</keyword>
<comment type="caution">
    <text evidence="1">The sequence shown here is derived from an EMBL/GenBank/DDBJ whole genome shotgun (WGS) entry which is preliminary data.</text>
</comment>
<dbReference type="RefSeq" id="WP_061151749.1">
    <property type="nucleotide sequence ID" value="NZ_FCOM02000069.1"/>
</dbReference>
<organism evidence="1 2">
    <name type="scientific">Caballeronia arvi</name>
    <dbReference type="NCBI Taxonomy" id="1777135"/>
    <lineage>
        <taxon>Bacteria</taxon>
        <taxon>Pseudomonadati</taxon>
        <taxon>Pseudomonadota</taxon>
        <taxon>Betaproteobacteria</taxon>
        <taxon>Burkholderiales</taxon>
        <taxon>Burkholderiaceae</taxon>
        <taxon>Caballeronia</taxon>
    </lineage>
</organism>
<reference evidence="1" key="1">
    <citation type="submission" date="2016-01" db="EMBL/GenBank/DDBJ databases">
        <authorList>
            <person name="Peeters C."/>
        </authorList>
    </citation>
    <scope>NUCLEOTIDE SEQUENCE [LARGE SCALE GENOMIC DNA]</scope>
    <source>
        <strain evidence="1">LMG 29317</strain>
    </source>
</reference>